<feature type="compositionally biased region" description="Low complexity" evidence="2">
    <location>
        <begin position="1529"/>
        <end position="1543"/>
    </location>
</feature>
<feature type="compositionally biased region" description="Low complexity" evidence="2">
    <location>
        <begin position="102"/>
        <end position="116"/>
    </location>
</feature>
<dbReference type="EMBL" id="LCTW02000145">
    <property type="protein sequence ID" value="KXX77799.1"/>
    <property type="molecule type" value="Genomic_DNA"/>
</dbReference>
<feature type="compositionally biased region" description="Polar residues" evidence="2">
    <location>
        <begin position="242"/>
        <end position="256"/>
    </location>
</feature>
<comment type="caution">
    <text evidence="4">The sequence shown here is derived from an EMBL/GenBank/DDBJ whole genome shotgun (WGS) entry which is preliminary data.</text>
</comment>
<feature type="region of interest" description="Disordered" evidence="2">
    <location>
        <begin position="206"/>
        <end position="284"/>
    </location>
</feature>
<proteinExistence type="predicted"/>
<dbReference type="InterPro" id="IPR013087">
    <property type="entry name" value="Znf_C2H2_type"/>
</dbReference>
<sequence length="1636" mass="179504">MASNDADSPFLLQQPFSSEWATKENFHGISDADNINYPTTPKPFPSISHDSFYTAMPSYSLAEHRGITTSPSFATAPKRRSERGLLPLSDHPIGSARPQPVSIASSIASNSPATPARESEEDRRHNIGKIKSNLLDLLSDTPNLPYLDEAAMHQVPKLDRTMADVYNDELYSPNFTIASATPGQAPISTNNNLFTQRLQAANNQYLAASGQSPRSAVSRNQSPFHQGSPLAPAPMHEFPSAMGSSQMRFGSAQQMREQSKAMQDAQALRHQISRPADSSTPQTISPKDAMLEFHEPESDANFPPFFQQSINGFYGDAISKATASQNQSAFGGLQMDSNFNFLASQLPTGLPVPQRYPSVPQPQQQSSVPSAGTTSLATSRISSADTAATEARHGAPYQRPVSTSADSSTYTCTYDSCALRFDTPVLLQKHKRESHQQAHSLGRPQQPESGDMTSRLLNKQAGPHFKKYPLVGLGIDTTLTADNYPVFLEDTDLLNTLSALNPLDTYRDVVPYIRNPDDSINVRSWYNHRDDVAAAPEPKSRPRPSTDYDDSGYGSLATKSVALGRLNAIEELDEPARNAADASTDVEAQETRTVFSDAASLCEHPDVDKYITAFTNELACYIPPELDAGNPSKVSPVLDHLLKAFAVRLGHESPGPPQRQLMYLVYRFRSKIIERLWCKLHAQEDAELESAAGTCGGSTSLDTNPGMNLDEKMRLMWDRESNTLHVCSNDEDHDMDLAAPDSLDDLDDLDDFNELETSELSKYREVLEGAPAYQWLQSALRVRGSLQVPGADIAVGYHHIGNQIINAAGSPGKFSRRQVHELRMHFIVDWDPSLFAREQQYDAPLSRVLAHAITVTGQGNNLQAATKLELGATGNVFAVAEIAEQISWIGAALRSSPAAEEAAYSTAHIAELKIDGAFSSPGRVTTNGFCKIEFEIDMLRDAELGRAGKCWRGMFNNPVIVRGYPIPCRAEANAGLEIPLDMIAALTKCQHVVNFAGMTYLKGFAAMLAAVRVVGDVVFWHLCYNPDGKYISYEDNRVSRTREPQALSLDALERSRHIVGWSDNVRNLVGAPDADYGIEWTELPSPNSTHVLEKVTLSGSAVPFISPGASFLVGVKDKPLHLGFSRDDDYMGNLITIGKRNFVFYDSEERRAWLVDGVSAVLHLLRAYLKFYAEDDRISEYFMYSDGNIEEARPSVAYTGAKAAFDVLTNINNQSLPLYPKKPVDSEERTTKRGSKVDVDVATIKTATSNFTLGERVEQICHVLLQITAYHDDMSTQSGYGWRIKSSPLHQIEGLEYVPNPGSRMLRAPKLQAMSVSWVHLVRSLRAVTLFGVGFGELFRPVRKEGQLQGCCGATASVPTGKDFLAVYGADLQEMLRTGSKRRNPWRLVGNVHWHSPDGVAFESCKCQHTSVQKPEGLIKQERGVNPKSKHTSKPKGLNRLLSMFRQQDQPDSPGEQSVASIVQVLLPTTFPQLYGRGLQSPARVVPRGAVIFGHCWKFPLRWSLTKDIPPVEGEPDPPSIDEVSGLMSDSGIGTSTGSSSSNPTPPSSSFYSLGNNVGFSHRGGSESPFSGPTRWSDTSRSENGAEQAVLSSSRTSSKRRPTDLSDKDGHDSPSKIRRVEAGRDHAKGYFSVVLE</sequence>
<feature type="region of interest" description="Disordered" evidence="2">
    <location>
        <begin position="1509"/>
        <end position="1625"/>
    </location>
</feature>
<feature type="compositionally biased region" description="Low complexity" evidence="2">
    <location>
        <begin position="352"/>
        <end position="370"/>
    </location>
</feature>
<dbReference type="PROSITE" id="PS00028">
    <property type="entry name" value="ZINC_FINGER_C2H2_1"/>
    <property type="match status" value="1"/>
</dbReference>
<keyword evidence="5" id="KW-1185">Reference proteome</keyword>
<reference evidence="4 5" key="1">
    <citation type="journal article" date="2016" name="Genome Announc.">
        <title>Genome Sequence of Madurella mycetomatis mm55, Isolated from a Human Mycetoma Case in Sudan.</title>
        <authorList>
            <person name="Smit S."/>
            <person name="Derks M.F."/>
            <person name="Bervoets S."/>
            <person name="Fahal A."/>
            <person name="van Leeuwen W."/>
            <person name="van Belkum A."/>
            <person name="van de Sande W.W."/>
        </authorList>
    </citation>
    <scope>NUCLEOTIDE SEQUENCE [LARGE SCALE GENOMIC DNA]</scope>
    <source>
        <strain evidence="5">mm55</strain>
    </source>
</reference>
<feature type="compositionally biased region" description="Polar residues" evidence="2">
    <location>
        <begin position="446"/>
        <end position="455"/>
    </location>
</feature>
<evidence type="ECO:0000259" key="3">
    <source>
        <dbReference type="PROSITE" id="PS50157"/>
    </source>
</evidence>
<feature type="region of interest" description="Disordered" evidence="2">
    <location>
        <begin position="431"/>
        <end position="455"/>
    </location>
</feature>
<evidence type="ECO:0000256" key="1">
    <source>
        <dbReference type="PROSITE-ProRule" id="PRU00042"/>
    </source>
</evidence>
<dbReference type="Proteomes" id="UP000078237">
    <property type="component" value="Unassembled WGS sequence"/>
</dbReference>
<keyword evidence="1" id="KW-0863">Zinc-finger</keyword>
<dbReference type="PROSITE" id="PS50157">
    <property type="entry name" value="ZINC_FINGER_C2H2_2"/>
    <property type="match status" value="1"/>
</dbReference>
<dbReference type="VEuPathDB" id="FungiDB:MMYC01_205943"/>
<feature type="region of interest" description="Disordered" evidence="2">
    <location>
        <begin position="70"/>
        <end position="123"/>
    </location>
</feature>
<evidence type="ECO:0000313" key="5">
    <source>
        <dbReference type="Proteomes" id="UP000078237"/>
    </source>
</evidence>
<evidence type="ECO:0000256" key="2">
    <source>
        <dbReference type="SAM" id="MobiDB-lite"/>
    </source>
</evidence>
<accession>A0A175W2W8</accession>
<dbReference type="OrthoDB" id="1658288at2759"/>
<name>A0A175W2W8_9PEZI</name>
<dbReference type="STRING" id="100816.A0A175W2W8"/>
<protein>
    <recommendedName>
        <fullName evidence="3">C2H2-type domain-containing protein</fullName>
    </recommendedName>
</protein>
<dbReference type="AlphaFoldDB" id="A0A175W2W8"/>
<organism evidence="4 5">
    <name type="scientific">Madurella mycetomatis</name>
    <dbReference type="NCBI Taxonomy" id="100816"/>
    <lineage>
        <taxon>Eukaryota</taxon>
        <taxon>Fungi</taxon>
        <taxon>Dikarya</taxon>
        <taxon>Ascomycota</taxon>
        <taxon>Pezizomycotina</taxon>
        <taxon>Sordariomycetes</taxon>
        <taxon>Sordariomycetidae</taxon>
        <taxon>Sordariales</taxon>
        <taxon>Sordariales incertae sedis</taxon>
        <taxon>Madurella</taxon>
    </lineage>
</organism>
<feature type="compositionally biased region" description="Basic and acidic residues" evidence="2">
    <location>
        <begin position="1601"/>
        <end position="1625"/>
    </location>
</feature>
<feature type="region of interest" description="Disordered" evidence="2">
    <location>
        <begin position="352"/>
        <end position="405"/>
    </location>
</feature>
<feature type="compositionally biased region" description="Polar residues" evidence="2">
    <location>
        <begin position="371"/>
        <end position="386"/>
    </location>
</feature>
<keyword evidence="1" id="KW-0862">Zinc</keyword>
<feature type="compositionally biased region" description="Polar residues" evidence="2">
    <location>
        <begin position="206"/>
        <end position="225"/>
    </location>
</feature>
<keyword evidence="1" id="KW-0479">Metal-binding</keyword>
<feature type="domain" description="C2H2-type" evidence="3">
    <location>
        <begin position="410"/>
        <end position="444"/>
    </location>
</feature>
<dbReference type="GO" id="GO:0008270">
    <property type="term" value="F:zinc ion binding"/>
    <property type="evidence" value="ECO:0007669"/>
    <property type="project" value="UniProtKB-KW"/>
</dbReference>
<feature type="compositionally biased region" description="Polar residues" evidence="2">
    <location>
        <begin position="1568"/>
        <end position="1585"/>
    </location>
</feature>
<evidence type="ECO:0000313" key="4">
    <source>
        <dbReference type="EMBL" id="KXX77799.1"/>
    </source>
</evidence>
<feature type="region of interest" description="Disordered" evidence="2">
    <location>
        <begin position="533"/>
        <end position="553"/>
    </location>
</feature>
<gene>
    <name evidence="4" type="ORF">MMYC01_205943</name>
</gene>
<feature type="compositionally biased region" description="Basic and acidic residues" evidence="2">
    <location>
        <begin position="533"/>
        <end position="546"/>
    </location>
</feature>